<dbReference type="HOGENOM" id="CLU_1186136_0_0_1"/>
<name>T1FK74_HELRO</name>
<gene>
    <name evidence="4" type="primary">20209223</name>
    <name evidence="3" type="ORF">HELRODRAFT_183797</name>
</gene>
<dbReference type="CTD" id="20209223"/>
<dbReference type="GeneID" id="20209223"/>
<proteinExistence type="predicted"/>
<dbReference type="RefSeq" id="XP_009011628.1">
    <property type="nucleotide sequence ID" value="XM_009013380.1"/>
</dbReference>
<dbReference type="AlphaFoldDB" id="T1FK74"/>
<reference evidence="4" key="3">
    <citation type="submission" date="2015-06" db="UniProtKB">
        <authorList>
            <consortium name="EnsemblMetazoa"/>
        </authorList>
    </citation>
    <scope>IDENTIFICATION</scope>
</reference>
<protein>
    <submittedName>
        <fullName evidence="3 4">Uncharacterized protein</fullName>
    </submittedName>
</protein>
<organism evidence="4 5">
    <name type="scientific">Helobdella robusta</name>
    <name type="common">Californian leech</name>
    <dbReference type="NCBI Taxonomy" id="6412"/>
    <lineage>
        <taxon>Eukaryota</taxon>
        <taxon>Metazoa</taxon>
        <taxon>Spiralia</taxon>
        <taxon>Lophotrochozoa</taxon>
        <taxon>Annelida</taxon>
        <taxon>Clitellata</taxon>
        <taxon>Hirudinea</taxon>
        <taxon>Rhynchobdellida</taxon>
        <taxon>Glossiphoniidae</taxon>
        <taxon>Helobdella</taxon>
    </lineage>
</organism>
<keyword evidence="5" id="KW-1185">Reference proteome</keyword>
<keyword evidence="2" id="KW-0732">Signal</keyword>
<dbReference type="Proteomes" id="UP000015101">
    <property type="component" value="Unassembled WGS sequence"/>
</dbReference>
<evidence type="ECO:0000313" key="5">
    <source>
        <dbReference type="Proteomes" id="UP000015101"/>
    </source>
</evidence>
<dbReference type="EMBL" id="AMQM01008990">
    <property type="status" value="NOT_ANNOTATED_CDS"/>
    <property type="molecule type" value="Genomic_DNA"/>
</dbReference>
<dbReference type="KEGG" id="hro:HELRODRAFT_183797"/>
<feature type="chain" id="PRO_5010980752" evidence="2">
    <location>
        <begin position="18"/>
        <end position="222"/>
    </location>
</feature>
<reference evidence="5" key="1">
    <citation type="submission" date="2012-12" db="EMBL/GenBank/DDBJ databases">
        <authorList>
            <person name="Hellsten U."/>
            <person name="Grimwood J."/>
            <person name="Chapman J.A."/>
            <person name="Shapiro H."/>
            <person name="Aerts A."/>
            <person name="Otillar R.P."/>
            <person name="Terry A.Y."/>
            <person name="Boore J.L."/>
            <person name="Simakov O."/>
            <person name="Marletaz F."/>
            <person name="Cho S.-J."/>
            <person name="Edsinger-Gonzales E."/>
            <person name="Havlak P."/>
            <person name="Kuo D.-H."/>
            <person name="Larsson T."/>
            <person name="Lv J."/>
            <person name="Arendt D."/>
            <person name="Savage R."/>
            <person name="Osoegawa K."/>
            <person name="de Jong P."/>
            <person name="Lindberg D.R."/>
            <person name="Seaver E.C."/>
            <person name="Weisblat D.A."/>
            <person name="Putnam N.H."/>
            <person name="Grigoriev I.V."/>
            <person name="Rokhsar D.S."/>
        </authorList>
    </citation>
    <scope>NUCLEOTIDE SEQUENCE</scope>
</reference>
<feature type="region of interest" description="Disordered" evidence="1">
    <location>
        <begin position="142"/>
        <end position="222"/>
    </location>
</feature>
<evidence type="ECO:0000313" key="4">
    <source>
        <dbReference type="EnsemblMetazoa" id="HelroP183797"/>
    </source>
</evidence>
<feature type="compositionally biased region" description="Basic and acidic residues" evidence="1">
    <location>
        <begin position="144"/>
        <end position="175"/>
    </location>
</feature>
<evidence type="ECO:0000313" key="3">
    <source>
        <dbReference type="EMBL" id="ESO10272.1"/>
    </source>
</evidence>
<evidence type="ECO:0000256" key="1">
    <source>
        <dbReference type="SAM" id="MobiDB-lite"/>
    </source>
</evidence>
<dbReference type="EnsemblMetazoa" id="HelroT183797">
    <property type="protein sequence ID" value="HelroP183797"/>
    <property type="gene ID" value="HelroG183797"/>
</dbReference>
<accession>T1FK74</accession>
<evidence type="ECO:0000256" key="2">
    <source>
        <dbReference type="SAM" id="SignalP"/>
    </source>
</evidence>
<dbReference type="InParanoid" id="T1FK74"/>
<reference evidence="3 5" key="2">
    <citation type="journal article" date="2013" name="Nature">
        <title>Insights into bilaterian evolution from three spiralian genomes.</title>
        <authorList>
            <person name="Simakov O."/>
            <person name="Marletaz F."/>
            <person name="Cho S.J."/>
            <person name="Edsinger-Gonzales E."/>
            <person name="Havlak P."/>
            <person name="Hellsten U."/>
            <person name="Kuo D.H."/>
            <person name="Larsson T."/>
            <person name="Lv J."/>
            <person name="Arendt D."/>
            <person name="Savage R."/>
            <person name="Osoegawa K."/>
            <person name="de Jong P."/>
            <person name="Grimwood J."/>
            <person name="Chapman J.A."/>
            <person name="Shapiro H."/>
            <person name="Aerts A."/>
            <person name="Otillar R.P."/>
            <person name="Terry A.Y."/>
            <person name="Boore J.L."/>
            <person name="Grigoriev I.V."/>
            <person name="Lindberg D.R."/>
            <person name="Seaver E.C."/>
            <person name="Weisblat D.A."/>
            <person name="Putnam N.H."/>
            <person name="Rokhsar D.S."/>
        </authorList>
    </citation>
    <scope>NUCLEOTIDE SEQUENCE</scope>
</reference>
<feature type="signal peptide" evidence="2">
    <location>
        <begin position="1"/>
        <end position="17"/>
    </location>
</feature>
<dbReference type="EMBL" id="KB095901">
    <property type="protein sequence ID" value="ESO10272.1"/>
    <property type="molecule type" value="Genomic_DNA"/>
</dbReference>
<sequence>MNLIALQTIVALQCVSVQPLICADCYLDIQFVDGLYDFNDPCFVSPPTIECNLENDACHSYLFVNRTTKFLQFWRKCGEKDKTSFSTSDYDSTRLWVHLEGDKSNCGKPDEMFTIGERVSEEDRGFYEENIVKNWKNSSCVDKSISDDKNDGEDDREKTNPQVDPEVHPDSHPGSEQEVGGQNVGENNSTETTDCEKPDENSGDDSQQPFKATTKVNNEEED</sequence>
<feature type="compositionally biased region" description="Polar residues" evidence="1">
    <location>
        <begin position="204"/>
        <end position="216"/>
    </location>
</feature>